<feature type="transmembrane region" description="Helical" evidence="7">
    <location>
        <begin position="20"/>
        <end position="42"/>
    </location>
</feature>
<keyword evidence="6 7" id="KW-0472">Membrane</keyword>
<dbReference type="OrthoDB" id="9766690at2"/>
<dbReference type="PANTHER" id="PTHR42865:SF5">
    <property type="entry name" value="L-CYSTINE TRANSPORTER TCYP"/>
    <property type="match status" value="1"/>
</dbReference>
<feature type="transmembrane region" description="Helical" evidence="7">
    <location>
        <begin position="405"/>
        <end position="429"/>
    </location>
</feature>
<accession>A0A1G9QR43</accession>
<evidence type="ECO:0008006" key="10">
    <source>
        <dbReference type="Google" id="ProtNLM"/>
    </source>
</evidence>
<dbReference type="PANTHER" id="PTHR42865">
    <property type="entry name" value="PROTON/GLUTAMATE-ASPARTATE SYMPORTER"/>
    <property type="match status" value="1"/>
</dbReference>
<evidence type="ECO:0000256" key="2">
    <source>
        <dbReference type="ARBA" id="ARBA00006148"/>
    </source>
</evidence>
<dbReference type="InterPro" id="IPR001991">
    <property type="entry name" value="Na-dicarboxylate_symporter"/>
</dbReference>
<sequence>MNPPDPSPGQIFTGPFFENFLVLTRWQTLVWAALLLLAFWLLVRLKKAGKSFSLRMMIALGLGLALGLSLQLLEGMPQNPSAALRETATWYGLFGRGFVALIRMLVIPLVFVSIVKVVLDHSGDEYLSKVAVRGIFWLLATTAVAALVGMALAHVFGLGQGTLYQAGKAALREQTSLVNILVNQIPANIVSAMNGNNVVGLVIFSALLGVGAQRAAARLPGPVAAFRGFIDGLHTVVMAVTTMVIRLLPYGVTALMGGTLMSNGIPAILDVSGFIVAVYVAALVMVAVHLLLVAANGLSPLTYLAKARETLVMAFSSRSSLGTLPLTIATLTERMGVSAGSANLVGSLGATMGMNGCAGFFPAMLVVMVGHMVGLELNLQFYLMTLIVVIVGSIGVAGIPGTATIAATIALSGMGLGEHFALIGMVLAIDPIIDMARTLTNVSGAMTSALITDKQVGSFDRQVYADPRARVSASGLELEGL</sequence>
<protein>
    <recommendedName>
        <fullName evidence="10">Sodium:dicarboxylate symporter</fullName>
    </recommendedName>
</protein>
<dbReference type="GO" id="GO:0015184">
    <property type="term" value="F:L-cystine transmembrane transporter activity"/>
    <property type="evidence" value="ECO:0007669"/>
    <property type="project" value="TreeGrafter"/>
</dbReference>
<evidence type="ECO:0000256" key="4">
    <source>
        <dbReference type="ARBA" id="ARBA00022692"/>
    </source>
</evidence>
<feature type="transmembrane region" description="Helical" evidence="7">
    <location>
        <begin position="272"/>
        <end position="298"/>
    </location>
</feature>
<name>A0A1G9QR43_9BURK</name>
<reference evidence="9" key="1">
    <citation type="submission" date="2016-10" db="EMBL/GenBank/DDBJ databases">
        <authorList>
            <person name="Varghese N."/>
            <person name="Submissions S."/>
        </authorList>
    </citation>
    <scope>NUCLEOTIDE SEQUENCE [LARGE SCALE GENOMIC DNA]</scope>
    <source>
        <strain evidence="9">EPL6</strain>
    </source>
</reference>
<dbReference type="Gene3D" id="1.10.3860.10">
    <property type="entry name" value="Sodium:dicarboxylate symporter"/>
    <property type="match status" value="1"/>
</dbReference>
<dbReference type="InterPro" id="IPR036458">
    <property type="entry name" value="Na:dicarbo_symporter_sf"/>
</dbReference>
<dbReference type="EMBL" id="FNHP01000002">
    <property type="protein sequence ID" value="SDM13311.1"/>
    <property type="molecule type" value="Genomic_DNA"/>
</dbReference>
<dbReference type="PRINTS" id="PR00173">
    <property type="entry name" value="EDTRNSPORT"/>
</dbReference>
<comment type="subcellular location">
    <subcellularLocation>
        <location evidence="1">Membrane</location>
        <topology evidence="1">Multi-pass membrane protein</topology>
    </subcellularLocation>
</comment>
<evidence type="ECO:0000256" key="5">
    <source>
        <dbReference type="ARBA" id="ARBA00022989"/>
    </source>
</evidence>
<dbReference type="GO" id="GO:0005886">
    <property type="term" value="C:plasma membrane"/>
    <property type="evidence" value="ECO:0007669"/>
    <property type="project" value="TreeGrafter"/>
</dbReference>
<dbReference type="GO" id="GO:0015293">
    <property type="term" value="F:symporter activity"/>
    <property type="evidence" value="ECO:0007669"/>
    <property type="project" value="InterPro"/>
</dbReference>
<feature type="transmembrane region" description="Helical" evidence="7">
    <location>
        <begin position="229"/>
        <end position="252"/>
    </location>
</feature>
<feature type="transmembrane region" description="Helical" evidence="7">
    <location>
        <begin position="54"/>
        <end position="73"/>
    </location>
</feature>
<proteinExistence type="inferred from homology"/>
<feature type="transmembrane region" description="Helical" evidence="7">
    <location>
        <begin position="198"/>
        <end position="217"/>
    </location>
</feature>
<comment type="similarity">
    <text evidence="2">Belongs to the dicarboxylate/amino acid:cation symporter (DAACS) (TC 2.A.23) family.</text>
</comment>
<dbReference type="STRING" id="1527607.SAMN05428957_102501"/>
<dbReference type="RefSeq" id="WP_091567382.1">
    <property type="nucleotide sequence ID" value="NZ_FNHP01000002.1"/>
</dbReference>
<evidence type="ECO:0000313" key="9">
    <source>
        <dbReference type="Proteomes" id="UP000198552"/>
    </source>
</evidence>
<feature type="transmembrane region" description="Helical" evidence="7">
    <location>
        <begin position="381"/>
        <end position="399"/>
    </location>
</feature>
<feature type="transmembrane region" description="Helical" evidence="7">
    <location>
        <begin position="135"/>
        <end position="156"/>
    </location>
</feature>
<dbReference type="Proteomes" id="UP000198552">
    <property type="component" value="Unassembled WGS sequence"/>
</dbReference>
<evidence type="ECO:0000256" key="3">
    <source>
        <dbReference type="ARBA" id="ARBA00022448"/>
    </source>
</evidence>
<dbReference type="AlphaFoldDB" id="A0A1G9QR43"/>
<keyword evidence="4 7" id="KW-0812">Transmembrane</keyword>
<keyword evidence="3" id="KW-0813">Transport</keyword>
<evidence type="ECO:0000256" key="1">
    <source>
        <dbReference type="ARBA" id="ARBA00004141"/>
    </source>
</evidence>
<evidence type="ECO:0000256" key="6">
    <source>
        <dbReference type="ARBA" id="ARBA00023136"/>
    </source>
</evidence>
<evidence type="ECO:0000313" key="8">
    <source>
        <dbReference type="EMBL" id="SDM13311.1"/>
    </source>
</evidence>
<dbReference type="Pfam" id="PF00375">
    <property type="entry name" value="SDF"/>
    <property type="match status" value="1"/>
</dbReference>
<dbReference type="SUPFAM" id="SSF118215">
    <property type="entry name" value="Proton glutamate symport protein"/>
    <property type="match status" value="1"/>
</dbReference>
<keyword evidence="5 7" id="KW-1133">Transmembrane helix</keyword>
<organism evidence="8 9">
    <name type="scientific">Oryzisolibacter propanilivorax</name>
    <dbReference type="NCBI Taxonomy" id="1527607"/>
    <lineage>
        <taxon>Bacteria</taxon>
        <taxon>Pseudomonadati</taxon>
        <taxon>Pseudomonadota</taxon>
        <taxon>Betaproteobacteria</taxon>
        <taxon>Burkholderiales</taxon>
        <taxon>Comamonadaceae</taxon>
        <taxon>Oryzisolibacter</taxon>
    </lineage>
</organism>
<keyword evidence="9" id="KW-1185">Reference proteome</keyword>
<feature type="transmembrane region" description="Helical" evidence="7">
    <location>
        <begin position="93"/>
        <end position="115"/>
    </location>
</feature>
<gene>
    <name evidence="8" type="ORF">SAMN05428957_102501</name>
</gene>
<feature type="transmembrane region" description="Helical" evidence="7">
    <location>
        <begin position="344"/>
        <end position="369"/>
    </location>
</feature>
<evidence type="ECO:0000256" key="7">
    <source>
        <dbReference type="SAM" id="Phobius"/>
    </source>
</evidence>